<evidence type="ECO:0000256" key="2">
    <source>
        <dbReference type="SAM" id="Phobius"/>
    </source>
</evidence>
<evidence type="ECO:0000313" key="3">
    <source>
        <dbReference type="EMBL" id="KAL3774272.1"/>
    </source>
</evidence>
<feature type="transmembrane region" description="Helical" evidence="2">
    <location>
        <begin position="6"/>
        <end position="28"/>
    </location>
</feature>
<evidence type="ECO:0000313" key="4">
    <source>
        <dbReference type="Proteomes" id="UP001530315"/>
    </source>
</evidence>
<reference evidence="3 4" key="1">
    <citation type="submission" date="2024-10" db="EMBL/GenBank/DDBJ databases">
        <title>Updated reference genomes for cyclostephanoid diatoms.</title>
        <authorList>
            <person name="Roberts W.R."/>
            <person name="Alverson A.J."/>
        </authorList>
    </citation>
    <scope>NUCLEOTIDE SEQUENCE [LARGE SCALE GENOMIC DNA]</scope>
    <source>
        <strain evidence="3 4">AJA276-08</strain>
    </source>
</reference>
<feature type="compositionally biased region" description="Basic residues" evidence="1">
    <location>
        <begin position="55"/>
        <end position="64"/>
    </location>
</feature>
<proteinExistence type="predicted"/>
<keyword evidence="2" id="KW-1133">Transmembrane helix</keyword>
<dbReference type="AlphaFoldDB" id="A0ABD3NE85"/>
<accession>A0ABD3NE85</accession>
<keyword evidence="2" id="KW-0472">Membrane</keyword>
<keyword evidence="2" id="KW-0812">Transmembrane</keyword>
<feature type="compositionally biased region" description="Pro residues" evidence="1">
    <location>
        <begin position="75"/>
        <end position="86"/>
    </location>
</feature>
<organism evidence="3 4">
    <name type="scientific">Stephanodiscus triporus</name>
    <dbReference type="NCBI Taxonomy" id="2934178"/>
    <lineage>
        <taxon>Eukaryota</taxon>
        <taxon>Sar</taxon>
        <taxon>Stramenopiles</taxon>
        <taxon>Ochrophyta</taxon>
        <taxon>Bacillariophyta</taxon>
        <taxon>Coscinodiscophyceae</taxon>
        <taxon>Thalassiosirophycidae</taxon>
        <taxon>Stephanodiscales</taxon>
        <taxon>Stephanodiscaceae</taxon>
        <taxon>Stephanodiscus</taxon>
    </lineage>
</organism>
<keyword evidence="4" id="KW-1185">Reference proteome</keyword>
<protein>
    <submittedName>
        <fullName evidence="3">Uncharacterized protein</fullName>
    </submittedName>
</protein>
<dbReference type="EMBL" id="JALLAZ020001478">
    <property type="protein sequence ID" value="KAL3774272.1"/>
    <property type="molecule type" value="Genomic_DNA"/>
</dbReference>
<gene>
    <name evidence="3" type="ORF">ACHAW5_005943</name>
</gene>
<evidence type="ECO:0000256" key="1">
    <source>
        <dbReference type="SAM" id="MobiDB-lite"/>
    </source>
</evidence>
<comment type="caution">
    <text evidence="3">The sequence shown here is derived from an EMBL/GenBank/DDBJ whole genome shotgun (WGS) entry which is preliminary data.</text>
</comment>
<feature type="region of interest" description="Disordered" evidence="1">
    <location>
        <begin position="54"/>
        <end position="86"/>
    </location>
</feature>
<name>A0ABD3NE85_9STRA</name>
<dbReference type="Proteomes" id="UP001530315">
    <property type="component" value="Unassembled WGS sequence"/>
</dbReference>
<sequence length="86" mass="9047">MAAELYWPGSLIVLAFSPLGGVILLLLLQHGGGIIVARIGHYERPALELVPHAAPGRRRPHHRGPWIGGSMCGGQPPPPPPPPSGE</sequence>